<keyword evidence="3" id="KW-1185">Reference proteome</keyword>
<sequence>MEIATFEWVSWWNEVRLHQSLGYRTPSQGGNRILEADPATGNNRNQGKCLGTKPGALQSSSLQQPLESKRYDYARRFFLTPERNCQCWLPPSSLLLWPL</sequence>
<accession>A0ABS1Y570</accession>
<evidence type="ECO:0000313" key="2">
    <source>
        <dbReference type="EMBL" id="MBM0243528.1"/>
    </source>
</evidence>
<organism evidence="2 3">
    <name type="scientific">Corynebacterium macginleyi</name>
    <dbReference type="NCBI Taxonomy" id="38290"/>
    <lineage>
        <taxon>Bacteria</taxon>
        <taxon>Bacillati</taxon>
        <taxon>Actinomycetota</taxon>
        <taxon>Actinomycetes</taxon>
        <taxon>Mycobacteriales</taxon>
        <taxon>Corynebacteriaceae</taxon>
        <taxon>Corynebacterium</taxon>
    </lineage>
</organism>
<feature type="region of interest" description="Disordered" evidence="1">
    <location>
        <begin position="24"/>
        <end position="62"/>
    </location>
</feature>
<dbReference type="RefSeq" id="WP_200438284.1">
    <property type="nucleotide sequence ID" value="NZ_CP068292.1"/>
</dbReference>
<gene>
    <name evidence="2" type="ORF">GWO63_004420</name>
</gene>
<reference evidence="2 3" key="1">
    <citation type="submission" date="2021-01" db="EMBL/GenBank/DDBJ databases">
        <title>Complete genome sequences of Corynebacterium macginleyi strains isolated from infectious keratitis.</title>
        <authorList>
            <person name="Sagerfors S."/>
            <person name="Poehlein A."/>
            <person name="Soderquist B."/>
            <person name="Bruggemann H."/>
        </authorList>
    </citation>
    <scope>NUCLEOTIDE SEQUENCE [LARGE SCALE GENOMIC DNA]</scope>
    <source>
        <strain evidence="2 3">12T220</strain>
    </source>
</reference>
<comment type="caution">
    <text evidence="2">The sequence shown here is derived from an EMBL/GenBank/DDBJ whole genome shotgun (WGS) entry which is preliminary data.</text>
</comment>
<proteinExistence type="predicted"/>
<name>A0ABS1Y570_9CORY</name>
<evidence type="ECO:0000313" key="3">
    <source>
        <dbReference type="Proteomes" id="UP001518680"/>
    </source>
</evidence>
<evidence type="ECO:0000256" key="1">
    <source>
        <dbReference type="SAM" id="MobiDB-lite"/>
    </source>
</evidence>
<evidence type="ECO:0008006" key="4">
    <source>
        <dbReference type="Google" id="ProtNLM"/>
    </source>
</evidence>
<protein>
    <recommendedName>
        <fullName evidence="4">Integrase catalytic domain-containing protein</fullName>
    </recommendedName>
</protein>
<dbReference type="EMBL" id="JAACBX020000001">
    <property type="protein sequence ID" value="MBM0243528.1"/>
    <property type="molecule type" value="Genomic_DNA"/>
</dbReference>
<dbReference type="Proteomes" id="UP001518680">
    <property type="component" value="Unassembled WGS sequence"/>
</dbReference>